<evidence type="ECO:0000256" key="1">
    <source>
        <dbReference type="ARBA" id="ARBA00023239"/>
    </source>
</evidence>
<evidence type="ECO:0000313" key="4">
    <source>
        <dbReference type="Proteomes" id="UP000022141"/>
    </source>
</evidence>
<protein>
    <submittedName>
        <fullName evidence="3">(R)-specific enoyl-CoA hydratase</fullName>
        <ecNumber evidence="3">4.2.1.119</ecNumber>
    </submittedName>
</protein>
<dbReference type="CDD" id="cd03449">
    <property type="entry name" value="R_hydratase"/>
    <property type="match status" value="1"/>
</dbReference>
<dbReference type="PANTHER" id="PTHR43437">
    <property type="entry name" value="HYDROXYACYL-THIOESTER DEHYDRATASE TYPE 2, MITOCHONDRIAL-RELATED"/>
    <property type="match status" value="1"/>
</dbReference>
<dbReference type="GO" id="GO:0006633">
    <property type="term" value="P:fatty acid biosynthetic process"/>
    <property type="evidence" value="ECO:0007669"/>
    <property type="project" value="TreeGrafter"/>
</dbReference>
<dbReference type="PATRIC" id="fig|1454004.3.peg.1722"/>
<dbReference type="InterPro" id="IPR029069">
    <property type="entry name" value="HotDog_dom_sf"/>
</dbReference>
<dbReference type="EC" id="4.2.1.119" evidence="3"/>
<organism evidence="3 4">
    <name type="scientific">Accumulibacter regalis</name>
    <dbReference type="NCBI Taxonomy" id="522306"/>
    <lineage>
        <taxon>Bacteria</taxon>
        <taxon>Pseudomonadati</taxon>
        <taxon>Pseudomonadota</taxon>
        <taxon>Betaproteobacteria</taxon>
        <taxon>Candidatus Accumulibacter</taxon>
    </lineage>
</organism>
<dbReference type="PANTHER" id="PTHR43437:SF3">
    <property type="entry name" value="HYDROXYACYL-THIOESTER DEHYDRATASE TYPE 2, MITOCHONDRIAL"/>
    <property type="match status" value="1"/>
</dbReference>
<gene>
    <name evidence="3" type="primary">phaJ</name>
    <name evidence="3" type="ORF">AW11_01672</name>
</gene>
<sequence>MNPQNGYDIEDLSVGMSAEIAKTITDADLVLFAGVSTDVNAVHMDEDFARTTMFGGRIAHGMLSASLISAVLGNRLPGPGCIYMSQSLRFRAPVRPGDTVHAKVTVKEVFADKGRVALETVCTVGDKVVIDGDAMLMPTSRSKREAAGK</sequence>
<keyword evidence="1 3" id="KW-0456">Lyase</keyword>
<evidence type="ECO:0000259" key="2">
    <source>
        <dbReference type="Pfam" id="PF01575"/>
    </source>
</evidence>
<dbReference type="AlphaFoldDB" id="A0A011P305"/>
<feature type="domain" description="MaoC-like" evidence="2">
    <location>
        <begin position="18"/>
        <end position="109"/>
    </location>
</feature>
<keyword evidence="4" id="KW-1185">Reference proteome</keyword>
<dbReference type="Proteomes" id="UP000022141">
    <property type="component" value="Unassembled WGS sequence"/>
</dbReference>
<proteinExistence type="predicted"/>
<dbReference type="EMBL" id="JEMY01000017">
    <property type="protein sequence ID" value="EXI89348.1"/>
    <property type="molecule type" value="Genomic_DNA"/>
</dbReference>
<dbReference type="GO" id="GO:0019171">
    <property type="term" value="F:(3R)-hydroxyacyl-[acyl-carrier-protein] dehydratase activity"/>
    <property type="evidence" value="ECO:0007669"/>
    <property type="project" value="TreeGrafter"/>
</dbReference>
<dbReference type="InterPro" id="IPR002539">
    <property type="entry name" value="MaoC-like_dom"/>
</dbReference>
<reference evidence="3" key="1">
    <citation type="submission" date="2014-02" db="EMBL/GenBank/DDBJ databases">
        <title>Expanding our view of genomic diversity in Candidatus Accumulibacter clades.</title>
        <authorList>
            <person name="Skennerton C.T."/>
            <person name="Barr J.J."/>
            <person name="Slater F.R."/>
            <person name="Bond P.L."/>
            <person name="Tyson G.W."/>
        </authorList>
    </citation>
    <scope>NUCLEOTIDE SEQUENCE [LARGE SCALE GENOMIC DNA]</scope>
</reference>
<dbReference type="Gene3D" id="3.10.129.10">
    <property type="entry name" value="Hotdog Thioesterase"/>
    <property type="match status" value="1"/>
</dbReference>
<dbReference type="eggNOG" id="COG2030">
    <property type="taxonomic scope" value="Bacteria"/>
</dbReference>
<evidence type="ECO:0000313" key="3">
    <source>
        <dbReference type="EMBL" id="EXI89348.1"/>
    </source>
</evidence>
<name>A0A011P305_ACCRE</name>
<dbReference type="STRING" id="1454004.AW11_01672"/>
<dbReference type="SUPFAM" id="SSF54637">
    <property type="entry name" value="Thioesterase/thiol ester dehydrase-isomerase"/>
    <property type="match status" value="1"/>
</dbReference>
<comment type="caution">
    <text evidence="3">The sequence shown here is derived from an EMBL/GenBank/DDBJ whole genome shotgun (WGS) entry which is preliminary data.</text>
</comment>
<dbReference type="FunFam" id="3.10.129.10:FF:000042">
    <property type="entry name" value="MaoC domain protein dehydratase"/>
    <property type="match status" value="1"/>
</dbReference>
<dbReference type="GO" id="GO:0018812">
    <property type="term" value="F:3-hydroxyacyl-CoA dehydratase activity"/>
    <property type="evidence" value="ECO:0007669"/>
    <property type="project" value="UniProtKB-EC"/>
</dbReference>
<dbReference type="InterPro" id="IPR050965">
    <property type="entry name" value="UPF0336/Enoyl-CoA_hydratase"/>
</dbReference>
<dbReference type="Pfam" id="PF01575">
    <property type="entry name" value="MaoC_dehydratas"/>
    <property type="match status" value="1"/>
</dbReference>
<accession>A0A011P305</accession>